<organism evidence="3">
    <name type="scientific">Enterococcus faecalis</name>
    <name type="common">Streptococcus faecalis</name>
    <dbReference type="NCBI Taxonomy" id="1351"/>
    <lineage>
        <taxon>Bacteria</taxon>
        <taxon>Bacillati</taxon>
        <taxon>Bacillota</taxon>
        <taxon>Bacilli</taxon>
        <taxon>Lactobacillales</taxon>
        <taxon>Enterococcaceae</taxon>
        <taxon>Enterococcus</taxon>
    </lineage>
</organism>
<evidence type="ECO:0000256" key="2">
    <source>
        <dbReference type="SAM" id="MobiDB-lite"/>
    </source>
</evidence>
<keyword evidence="3" id="KW-0614">Plasmid</keyword>
<sequence length="92" mass="10541">MAQLKSEELQKKHRRLEKEYQRATDKYTQAKEAMKAKEMEVKRVEADILAALLVENGLNMDELTQLVKQSKQPISESNLSMHDVNDHGQGGM</sequence>
<feature type="compositionally biased region" description="Polar residues" evidence="2">
    <location>
        <begin position="69"/>
        <end position="80"/>
    </location>
</feature>
<dbReference type="RefSeq" id="WP_172689396.1">
    <property type="nucleotide sequence ID" value="NZ_KY270848.1"/>
</dbReference>
<evidence type="ECO:0000313" key="3">
    <source>
        <dbReference type="EMBL" id="ARO45628.1"/>
    </source>
</evidence>
<dbReference type="AlphaFoldDB" id="A0A1W6QWH6"/>
<name>A0A1W6QWH6_ENTFL</name>
<reference evidence="3" key="1">
    <citation type="submission" date="2016-11" db="EMBL/GenBank/DDBJ databases">
        <title>Characterization of a Plasmid Isolated from Enterococcus faecalis found in the Fecal Material of a Blue Whale.</title>
        <authorList>
            <person name="McLaughlin R."/>
        </authorList>
    </citation>
    <scope>NUCLEOTIDE SEQUENCE</scope>
    <source>
        <strain evidence="3">2</strain>
        <plasmid evidence="3">pGTC2</plasmid>
    </source>
</reference>
<keyword evidence="1" id="KW-0175">Coiled coil</keyword>
<protein>
    <submittedName>
        <fullName evidence="3">Uncharacterized protein</fullName>
    </submittedName>
</protein>
<dbReference type="EMBL" id="KY270848">
    <property type="protein sequence ID" value="ARO45628.1"/>
    <property type="molecule type" value="Genomic_DNA"/>
</dbReference>
<evidence type="ECO:0000256" key="1">
    <source>
        <dbReference type="SAM" id="Coils"/>
    </source>
</evidence>
<accession>A0A1W6QWH6</accession>
<geneLocation type="plasmid" evidence="3">
    <name>pGTC2</name>
</geneLocation>
<proteinExistence type="predicted"/>
<feature type="region of interest" description="Disordered" evidence="2">
    <location>
        <begin position="69"/>
        <end position="92"/>
    </location>
</feature>
<feature type="coiled-coil region" evidence="1">
    <location>
        <begin position="6"/>
        <end position="47"/>
    </location>
</feature>